<dbReference type="RefSeq" id="WP_202202813.1">
    <property type="nucleotide sequence ID" value="NZ_BAAATO010000003.1"/>
</dbReference>
<dbReference type="InterPro" id="IPR029058">
    <property type="entry name" value="AB_hydrolase_fold"/>
</dbReference>
<dbReference type="InterPro" id="IPR012223">
    <property type="entry name" value="TEII"/>
</dbReference>
<reference evidence="5" key="1">
    <citation type="submission" date="2023-07" db="EMBL/GenBank/DDBJ databases">
        <title>Whole genome shotgun sequence of Streptomyces spororaveus NBRC 15456.</title>
        <authorList>
            <person name="Komaki H."/>
            <person name="Tamura T."/>
        </authorList>
    </citation>
    <scope>NUCLEOTIDE SEQUENCE [LARGE SCALE GENOMIC DNA]</scope>
    <source>
        <strain evidence="5">NBRC 15456</strain>
    </source>
</reference>
<dbReference type="SUPFAM" id="SSF53474">
    <property type="entry name" value="alpha/beta-Hydrolases"/>
    <property type="match status" value="1"/>
</dbReference>
<dbReference type="Gene3D" id="3.40.50.1820">
    <property type="entry name" value="alpha/beta hydrolase"/>
    <property type="match status" value="1"/>
</dbReference>
<sequence length="257" mass="27324">MGAWISTWSDDPADRALPALLCLPPAGAGCQQFRSWRPELAGTAQVYGVQLPGRENRWRDPMPDTFGEAVEAIAAELRDVVADGRPLVVFGHSFGGLLGYEVSRRVAPRALVVSGCRAPGHWDGAGRGIVDDGEELDKLFDTAGLDPELLDEDTRDLMVAMLRKDAQLSLSYVHEPGVRLGTPVHAWGADGDETVSSADLDGWAAVTTAAFTRHTTTGGHHAVLRRPRPVLDHLTTLLRAAGADTPAHAPTATATGA</sequence>
<evidence type="ECO:0000313" key="4">
    <source>
        <dbReference type="EMBL" id="GHI81740.1"/>
    </source>
</evidence>
<evidence type="ECO:0000313" key="5">
    <source>
        <dbReference type="Proteomes" id="UP000608522"/>
    </source>
</evidence>
<name>A0ABQ3TMU7_9ACTN</name>
<keyword evidence="2" id="KW-0378">Hydrolase</keyword>
<organism evidence="4 5">
    <name type="scientific">Streptomyces spororaveus</name>
    <dbReference type="NCBI Taxonomy" id="284039"/>
    <lineage>
        <taxon>Bacteria</taxon>
        <taxon>Bacillati</taxon>
        <taxon>Actinomycetota</taxon>
        <taxon>Actinomycetes</taxon>
        <taxon>Kitasatosporales</taxon>
        <taxon>Streptomycetaceae</taxon>
        <taxon>Streptomyces</taxon>
    </lineage>
</organism>
<accession>A0ABQ3TMU7</accession>
<feature type="domain" description="Thioesterase TesA-like" evidence="3">
    <location>
        <begin position="21"/>
        <end position="238"/>
    </location>
</feature>
<evidence type="ECO:0000259" key="3">
    <source>
        <dbReference type="SMART" id="SM00824"/>
    </source>
</evidence>
<dbReference type="PANTHER" id="PTHR11487">
    <property type="entry name" value="THIOESTERASE"/>
    <property type="match status" value="1"/>
</dbReference>
<dbReference type="InterPro" id="IPR020802">
    <property type="entry name" value="TesA-like"/>
</dbReference>
<proteinExistence type="inferred from homology"/>
<comment type="caution">
    <text evidence="4">The sequence shown here is derived from an EMBL/GenBank/DDBJ whole genome shotgun (WGS) entry which is preliminary data.</text>
</comment>
<gene>
    <name evidence="4" type="ORF">Sspor_73010</name>
</gene>
<dbReference type="Pfam" id="PF00975">
    <property type="entry name" value="Thioesterase"/>
    <property type="match status" value="1"/>
</dbReference>
<dbReference type="EMBL" id="BNED01000005">
    <property type="protein sequence ID" value="GHI81740.1"/>
    <property type="molecule type" value="Genomic_DNA"/>
</dbReference>
<evidence type="ECO:0000256" key="1">
    <source>
        <dbReference type="ARBA" id="ARBA00007169"/>
    </source>
</evidence>
<dbReference type="Proteomes" id="UP000608522">
    <property type="component" value="Unassembled WGS sequence"/>
</dbReference>
<dbReference type="SMART" id="SM00824">
    <property type="entry name" value="PKS_TE"/>
    <property type="match status" value="1"/>
</dbReference>
<keyword evidence="5" id="KW-1185">Reference proteome</keyword>
<protein>
    <submittedName>
        <fullName evidence="4">Thioesterase</fullName>
    </submittedName>
</protein>
<comment type="similarity">
    <text evidence="1">Belongs to the thioesterase family.</text>
</comment>
<evidence type="ECO:0000256" key="2">
    <source>
        <dbReference type="ARBA" id="ARBA00022801"/>
    </source>
</evidence>
<dbReference type="InterPro" id="IPR001031">
    <property type="entry name" value="Thioesterase"/>
</dbReference>
<dbReference type="PANTHER" id="PTHR11487:SF0">
    <property type="entry name" value="S-ACYL FATTY ACID SYNTHASE THIOESTERASE, MEDIUM CHAIN"/>
    <property type="match status" value="1"/>
</dbReference>